<accession>A0A9R0SEZ7</accession>
<dbReference type="GO" id="GO:0005085">
    <property type="term" value="F:guanyl-nucleotide exchange factor activity"/>
    <property type="evidence" value="ECO:0007669"/>
    <property type="project" value="UniProtKB-KW"/>
</dbReference>
<dbReference type="AlphaFoldDB" id="A0A9R0SEZ7"/>
<feature type="compositionally biased region" description="Low complexity" evidence="1">
    <location>
        <begin position="189"/>
        <end position="206"/>
    </location>
</feature>
<dbReference type="Proteomes" id="UP000324705">
    <property type="component" value="Chromosome 4A"/>
</dbReference>
<dbReference type="PANTHER" id="PTHR20884">
    <property type="entry name" value="GDP-D-GLUCOSE PHOSPHORYLASE 1"/>
    <property type="match status" value="1"/>
</dbReference>
<protein>
    <recommendedName>
        <fullName evidence="2">GDPGP1-like C-terminal domain-containing protein</fullName>
    </recommendedName>
</protein>
<dbReference type="Pfam" id="PF26216">
    <property type="entry name" value="GDPGP1_C"/>
    <property type="match status" value="1"/>
</dbReference>
<evidence type="ECO:0000256" key="1">
    <source>
        <dbReference type="SAM" id="MobiDB-lite"/>
    </source>
</evidence>
<sequence length="213" mass="23462">MAAEAASPYFRLGYNSLGAFATINHLHFQAPTKKIPLAKCALNSGVKVSKLTNFPVRGLVFERGNTLKDLADVVTNACIWLQENNVPFNVLISDSGRRIFVFPQCYAEKQALGEVSQDLLDTQVNPAVWEISGHIVLKRRTDFEEASEASAWRLLAEVSLSEERFEEVKACIFEATGLTESDEEEESSESPYASSSSVPRASSHMSEGCLVLQ</sequence>
<proteinExistence type="predicted"/>
<dbReference type="GO" id="GO:0005737">
    <property type="term" value="C:cytoplasm"/>
    <property type="evidence" value="ECO:0007669"/>
    <property type="project" value="UniProtKB-SubCell"/>
</dbReference>
<dbReference type="Gramene" id="TRITD4Av1G147580.5">
    <property type="protein sequence ID" value="TRITD4Av1G147580.5"/>
    <property type="gene ID" value="TRITD4Av1G147580"/>
</dbReference>
<dbReference type="EMBL" id="LT934117">
    <property type="protein sequence ID" value="VAH92925.1"/>
    <property type="molecule type" value="Genomic_DNA"/>
</dbReference>
<gene>
    <name evidence="3" type="ORF">TRITD_4Av1G147580</name>
</gene>
<dbReference type="InterPro" id="IPR058865">
    <property type="entry name" value="GDPGP1_C"/>
</dbReference>
<dbReference type="InterPro" id="IPR026506">
    <property type="entry name" value="GDPGP"/>
</dbReference>
<keyword evidence="4" id="KW-1185">Reference proteome</keyword>
<name>A0A9R0SEZ7_TRITD</name>
<reference evidence="3 4" key="1">
    <citation type="submission" date="2017-09" db="EMBL/GenBank/DDBJ databases">
        <authorList>
            <consortium name="International Durum Wheat Genome Sequencing Consortium (IDWGSC)"/>
            <person name="Milanesi L."/>
        </authorList>
    </citation>
    <scope>NUCLEOTIDE SEQUENCE [LARGE SCALE GENOMIC DNA]</scope>
    <source>
        <strain evidence="4">cv. Svevo</strain>
    </source>
</reference>
<evidence type="ECO:0000313" key="4">
    <source>
        <dbReference type="Proteomes" id="UP000324705"/>
    </source>
</evidence>
<dbReference type="GO" id="GO:0006006">
    <property type="term" value="P:glucose metabolic process"/>
    <property type="evidence" value="ECO:0007669"/>
    <property type="project" value="TreeGrafter"/>
</dbReference>
<dbReference type="GO" id="GO:0016787">
    <property type="term" value="F:hydrolase activity"/>
    <property type="evidence" value="ECO:0007669"/>
    <property type="project" value="UniProtKB-KW"/>
</dbReference>
<evidence type="ECO:0000313" key="3">
    <source>
        <dbReference type="EMBL" id="VAH92925.1"/>
    </source>
</evidence>
<evidence type="ECO:0000259" key="2">
    <source>
        <dbReference type="Pfam" id="PF26216"/>
    </source>
</evidence>
<feature type="domain" description="GDPGP1-like C-terminal" evidence="2">
    <location>
        <begin position="30"/>
        <end position="177"/>
    </location>
</feature>
<dbReference type="GO" id="GO:0000166">
    <property type="term" value="F:nucleotide binding"/>
    <property type="evidence" value="ECO:0007669"/>
    <property type="project" value="UniProtKB-KW"/>
</dbReference>
<dbReference type="GO" id="GO:0080048">
    <property type="term" value="F:GDP-D-glucose phosphorylase activity"/>
    <property type="evidence" value="ECO:0007669"/>
    <property type="project" value="InterPro"/>
</dbReference>
<dbReference type="PANTHER" id="PTHR20884:SF13">
    <property type="entry name" value="GDP-L-GALACTOSE PHOSPHORYLASE"/>
    <property type="match status" value="1"/>
</dbReference>
<organism evidence="3 4">
    <name type="scientific">Triticum turgidum subsp. durum</name>
    <name type="common">Durum wheat</name>
    <name type="synonym">Triticum durum</name>
    <dbReference type="NCBI Taxonomy" id="4567"/>
    <lineage>
        <taxon>Eukaryota</taxon>
        <taxon>Viridiplantae</taxon>
        <taxon>Streptophyta</taxon>
        <taxon>Embryophyta</taxon>
        <taxon>Tracheophyta</taxon>
        <taxon>Spermatophyta</taxon>
        <taxon>Magnoliopsida</taxon>
        <taxon>Liliopsida</taxon>
        <taxon>Poales</taxon>
        <taxon>Poaceae</taxon>
        <taxon>BOP clade</taxon>
        <taxon>Pooideae</taxon>
        <taxon>Triticodae</taxon>
        <taxon>Triticeae</taxon>
        <taxon>Triticinae</taxon>
        <taxon>Triticum</taxon>
    </lineage>
</organism>
<feature type="region of interest" description="Disordered" evidence="1">
    <location>
        <begin position="178"/>
        <end position="213"/>
    </location>
</feature>